<dbReference type="EMBL" id="SKBU01000006">
    <property type="protein sequence ID" value="TCJ19859.1"/>
    <property type="molecule type" value="Genomic_DNA"/>
</dbReference>
<sequence>MRIFRREHRRSAGTQEVAPLESGGPFSTRTGAVARDLRRLLSESQVVDEPGELQTFAYDASFETQLNPRPPEVAVIAGSKEDIQALVRYAHERGIPVTPRGAASGQAAGAVAFKGGIILSLNAMNRILEVDEPNLQVFCEPGVVHAQLNAALKPRGILFPPDPGSTKMATVGGMASTNAAGMRAVKYGPTGAWVLGLDVVLPDGSLIETGSAGSRAKQSSAGLELTKLFVGAEGTLGIITRLRLKLMPIPPARAIVTALFDDLESAGRAVQETFAAGVSPSAIEILDERCIRAINRYRPGMDLPPVEAMLLFEVDGNPPGVRWDAEKVAGVVRPLAHKVEWSDEPQRIAALWEARSLVGAAIGALRPGSNRAYCGEDICVPVSRIPETLREIQEIGKRYRIPIATYGHIAGGNLHPGHLIDASNPDEIRRVLQVADEIHALALRMNGTITGEHGVGAVRSPYMRHEHGLALEAMRQIKEALDPKGIMNPAKLFPN</sequence>
<dbReference type="AlphaFoldDB" id="A0A4R1BQ73"/>
<keyword evidence="4" id="KW-0274">FAD</keyword>
<evidence type="ECO:0000256" key="2">
    <source>
        <dbReference type="ARBA" id="ARBA00008000"/>
    </source>
</evidence>
<evidence type="ECO:0000259" key="9">
    <source>
        <dbReference type="PROSITE" id="PS51387"/>
    </source>
</evidence>
<dbReference type="InterPro" id="IPR016166">
    <property type="entry name" value="FAD-bd_PCMH"/>
</dbReference>
<feature type="compositionally biased region" description="Basic residues" evidence="8">
    <location>
        <begin position="1"/>
        <end position="11"/>
    </location>
</feature>
<dbReference type="FunFam" id="1.10.45.10:FF:000001">
    <property type="entry name" value="D-lactate dehydrogenase mitochondrial"/>
    <property type="match status" value="1"/>
</dbReference>
<evidence type="ECO:0000256" key="8">
    <source>
        <dbReference type="SAM" id="MobiDB-lite"/>
    </source>
</evidence>
<keyword evidence="5" id="KW-0809">Transit peptide</keyword>
<dbReference type="Pfam" id="PF02913">
    <property type="entry name" value="FAD-oxidase_C"/>
    <property type="match status" value="1"/>
</dbReference>
<dbReference type="GO" id="GO:0008720">
    <property type="term" value="F:D-lactate dehydrogenase (NAD+) activity"/>
    <property type="evidence" value="ECO:0007669"/>
    <property type="project" value="TreeGrafter"/>
</dbReference>
<dbReference type="OrthoDB" id="9770306at2"/>
<dbReference type="InterPro" id="IPR016171">
    <property type="entry name" value="Vanillyl_alc_oxidase_C-sub2"/>
</dbReference>
<dbReference type="InterPro" id="IPR006094">
    <property type="entry name" value="Oxid_FAD_bind_N"/>
</dbReference>
<dbReference type="Pfam" id="PF01565">
    <property type="entry name" value="FAD_binding_4"/>
    <property type="match status" value="1"/>
</dbReference>
<keyword evidence="6" id="KW-0560">Oxidoreductase</keyword>
<dbReference type="PROSITE" id="PS51387">
    <property type="entry name" value="FAD_PCMH"/>
    <property type="match status" value="1"/>
</dbReference>
<evidence type="ECO:0000256" key="1">
    <source>
        <dbReference type="ARBA" id="ARBA00001974"/>
    </source>
</evidence>
<evidence type="ECO:0000256" key="4">
    <source>
        <dbReference type="ARBA" id="ARBA00022827"/>
    </source>
</evidence>
<dbReference type="SUPFAM" id="SSF55103">
    <property type="entry name" value="FAD-linked oxidases, C-terminal domain"/>
    <property type="match status" value="1"/>
</dbReference>
<dbReference type="InterPro" id="IPR016169">
    <property type="entry name" value="FAD-bd_PCMH_sub2"/>
</dbReference>
<dbReference type="Gene3D" id="3.30.70.2740">
    <property type="match status" value="1"/>
</dbReference>
<dbReference type="InterPro" id="IPR004113">
    <property type="entry name" value="FAD-bd_oxidored_4_C"/>
</dbReference>
<evidence type="ECO:0000256" key="6">
    <source>
        <dbReference type="ARBA" id="ARBA00023002"/>
    </source>
</evidence>
<dbReference type="PANTHER" id="PTHR11748">
    <property type="entry name" value="D-LACTATE DEHYDROGENASE"/>
    <property type="match status" value="1"/>
</dbReference>
<evidence type="ECO:0000313" key="10">
    <source>
        <dbReference type="EMBL" id="TCJ19859.1"/>
    </source>
</evidence>
<comment type="caution">
    <text evidence="10">The sequence shown here is derived from an EMBL/GenBank/DDBJ whole genome shotgun (WGS) entry which is preliminary data.</text>
</comment>
<dbReference type="InterPro" id="IPR036318">
    <property type="entry name" value="FAD-bd_PCMH-like_sf"/>
</dbReference>
<evidence type="ECO:0000256" key="5">
    <source>
        <dbReference type="ARBA" id="ARBA00022946"/>
    </source>
</evidence>
<protein>
    <recommendedName>
        <fullName evidence="7">D-lactate dehydrogenase (cytochrome)</fullName>
        <ecNumber evidence="7">1.1.2.4</ecNumber>
    </recommendedName>
</protein>
<comment type="similarity">
    <text evidence="2">Belongs to the FAD-binding oxidoreductase/transferase type 4 family.</text>
</comment>
<dbReference type="InterPro" id="IPR016164">
    <property type="entry name" value="FAD-linked_Oxase-like_C"/>
</dbReference>
<dbReference type="PANTHER" id="PTHR11748:SF111">
    <property type="entry name" value="D-LACTATE DEHYDROGENASE, MITOCHONDRIAL-RELATED"/>
    <property type="match status" value="1"/>
</dbReference>
<dbReference type="Gene3D" id="1.10.45.10">
    <property type="entry name" value="Vanillyl-alcohol Oxidase, Chain A, domain 4"/>
    <property type="match status" value="1"/>
</dbReference>
<feature type="region of interest" description="Disordered" evidence="8">
    <location>
        <begin position="1"/>
        <end position="28"/>
    </location>
</feature>
<feature type="domain" description="FAD-binding PCMH-type" evidence="9">
    <location>
        <begin position="66"/>
        <end position="249"/>
    </location>
</feature>
<proteinExistence type="inferred from homology"/>
<organism evidence="10 11">
    <name type="scientific">Rubrobacter taiwanensis</name>
    <dbReference type="NCBI Taxonomy" id="185139"/>
    <lineage>
        <taxon>Bacteria</taxon>
        <taxon>Bacillati</taxon>
        <taxon>Actinomycetota</taxon>
        <taxon>Rubrobacteria</taxon>
        <taxon>Rubrobacterales</taxon>
        <taxon>Rubrobacteraceae</taxon>
        <taxon>Rubrobacter</taxon>
    </lineage>
</organism>
<dbReference type="GO" id="GO:0004458">
    <property type="term" value="F:D-lactate dehydrogenase (cytochrome) activity"/>
    <property type="evidence" value="ECO:0007669"/>
    <property type="project" value="UniProtKB-EC"/>
</dbReference>
<dbReference type="FunFam" id="3.30.70.2740:FF:000001">
    <property type="entry name" value="D-lactate dehydrogenase mitochondrial"/>
    <property type="match status" value="1"/>
</dbReference>
<evidence type="ECO:0000256" key="3">
    <source>
        <dbReference type="ARBA" id="ARBA00022630"/>
    </source>
</evidence>
<dbReference type="SUPFAM" id="SSF56176">
    <property type="entry name" value="FAD-binding/transporter-associated domain-like"/>
    <property type="match status" value="1"/>
</dbReference>
<keyword evidence="11" id="KW-1185">Reference proteome</keyword>
<reference evidence="10 11" key="1">
    <citation type="submission" date="2019-03" db="EMBL/GenBank/DDBJ databases">
        <title>Whole genome sequence of a novel Rubrobacter taiwanensis strain, isolated from Yellowstone National Park.</title>
        <authorList>
            <person name="Freed S."/>
            <person name="Ramaley R.F."/>
            <person name="Kyndt J.A."/>
        </authorList>
    </citation>
    <scope>NUCLEOTIDE SEQUENCE [LARGE SCALE GENOMIC DNA]</scope>
    <source>
        <strain evidence="10 11">Yellowstone</strain>
    </source>
</reference>
<accession>A0A4R1BQ73</accession>
<dbReference type="EC" id="1.1.2.4" evidence="7"/>
<name>A0A4R1BQ73_9ACTN</name>
<dbReference type="Proteomes" id="UP000295244">
    <property type="component" value="Unassembled WGS sequence"/>
</dbReference>
<dbReference type="Gene3D" id="3.30.465.10">
    <property type="match status" value="1"/>
</dbReference>
<evidence type="ECO:0000256" key="7">
    <source>
        <dbReference type="ARBA" id="ARBA00038897"/>
    </source>
</evidence>
<dbReference type="GO" id="GO:1903457">
    <property type="term" value="P:lactate catabolic process"/>
    <property type="evidence" value="ECO:0007669"/>
    <property type="project" value="TreeGrafter"/>
</dbReference>
<gene>
    <name evidence="10" type="ORF">E0L93_02575</name>
</gene>
<comment type="cofactor">
    <cofactor evidence="1">
        <name>FAD</name>
        <dbReference type="ChEBI" id="CHEBI:57692"/>
    </cofactor>
</comment>
<evidence type="ECO:0000313" key="11">
    <source>
        <dbReference type="Proteomes" id="UP000295244"/>
    </source>
</evidence>
<dbReference type="GO" id="GO:0071949">
    <property type="term" value="F:FAD binding"/>
    <property type="evidence" value="ECO:0007669"/>
    <property type="project" value="InterPro"/>
</dbReference>
<keyword evidence="3" id="KW-0285">Flavoprotein</keyword>